<evidence type="ECO:0000256" key="1">
    <source>
        <dbReference type="ARBA" id="ARBA00022737"/>
    </source>
</evidence>
<evidence type="ECO:0000256" key="2">
    <source>
        <dbReference type="SAM" id="MobiDB-lite"/>
    </source>
</evidence>
<feature type="compositionally biased region" description="Polar residues" evidence="2">
    <location>
        <begin position="99"/>
        <end position="110"/>
    </location>
</feature>
<dbReference type="Pfam" id="PF13041">
    <property type="entry name" value="PPR_2"/>
    <property type="match status" value="1"/>
</dbReference>
<evidence type="ECO:0008006" key="5">
    <source>
        <dbReference type="Google" id="ProtNLM"/>
    </source>
</evidence>
<proteinExistence type="predicted"/>
<dbReference type="InterPro" id="IPR011990">
    <property type="entry name" value="TPR-like_helical_dom_sf"/>
</dbReference>
<evidence type="ECO:0000313" key="3">
    <source>
        <dbReference type="EMBL" id="KAL2068272.1"/>
    </source>
</evidence>
<feature type="compositionally biased region" description="Basic and acidic residues" evidence="2">
    <location>
        <begin position="47"/>
        <end position="62"/>
    </location>
</feature>
<feature type="region of interest" description="Disordered" evidence="2">
    <location>
        <begin position="28"/>
        <end position="121"/>
    </location>
</feature>
<dbReference type="Gene3D" id="1.25.40.10">
    <property type="entry name" value="Tetratricopeptide repeat domain"/>
    <property type="match status" value="1"/>
</dbReference>
<protein>
    <recommendedName>
        <fullName evidence="5">Pentatricopeptide repeat protein</fullName>
    </recommendedName>
</protein>
<dbReference type="PANTHER" id="PTHR47933:SF39">
    <property type="entry name" value="PENTACOTRIPEPTIDE-REPEAT REGION OF PRORP DOMAIN-CONTAINING PROTEIN"/>
    <property type="match status" value="1"/>
</dbReference>
<keyword evidence="1" id="KW-0677">Repeat</keyword>
<keyword evidence="4" id="KW-1185">Reference proteome</keyword>
<dbReference type="InterPro" id="IPR002885">
    <property type="entry name" value="PPR_rpt"/>
</dbReference>
<sequence length="739" mass="82777">MLTCSGCMRHCLQTILGESTLLTAGSSRPAFTSLSKTPLRRSYTETSYERSRAGQEARKSRNAETYPYNRSQAGKDSGRNASGSYGSFKDKPAGRASGSFGNHSSFQSQFPPRKTNDTSPRMIERRKWLDSRGIRPLTKKREPKVARTDAEIRKHLTYLNDPLKLADFVRQTLRRDEFEFAQEIVRAASKNTMCVVSWNHLVEWQLSRGKMNAAISTYNEMKKRAQVPDAYTYTILFRGCAEHKDSGVALPKVMDIYNSMLDEKSPIKPNTIHMNCVLKMCARADNMDALFGIAGQFSRHGLTAPNNLSFTIILNALRMNAVGAARGDLSPMEKRARIRQSIARSRDVWADIIERWRKGDMWIDEELVSTMGRLLLVGEDADKDDVFSLIEQTMNIPRQVPKLGTPDRARIEPAKQHESMQAPQQTEETSTTVLNADGEEVPSASGPRFSVIEAPKTKEDGIAMYAKPGQNSLSLLLQAALDLRLKAPATAYWTIFTSHHLVQPDSANYHAYLRILRMSRASTELLSILSLMSSHDIETKTFRLSMSTCFRDKKNPNSFGNAEKVLDLMTKHLLLPDPQSLEHYLEIAIDCPSKATSKIQNAQGQQILHALSRLHPSFLALKSALQFNGSSTAPGNRSSHEQTQLSESVTQLASGMIRAFDLLMYRALVPREMHGELTKERSKLSAFVTRNQHSKGVELSGQKYRRSPILRESRSEFKALPSDLAPAQGKSSSWMKAGI</sequence>
<dbReference type="PANTHER" id="PTHR47933">
    <property type="entry name" value="PENTATRICOPEPTIDE REPEAT-CONTAINING PROTEIN 1, MITOCHONDRIAL"/>
    <property type="match status" value="1"/>
</dbReference>
<evidence type="ECO:0000313" key="4">
    <source>
        <dbReference type="Proteomes" id="UP001595075"/>
    </source>
</evidence>
<dbReference type="EMBL" id="JAZHXI010000009">
    <property type="protein sequence ID" value="KAL2068272.1"/>
    <property type="molecule type" value="Genomic_DNA"/>
</dbReference>
<dbReference type="InterPro" id="IPR051240">
    <property type="entry name" value="Mito_RNA-Proc/Resp"/>
</dbReference>
<comment type="caution">
    <text evidence="3">The sequence shown here is derived from an EMBL/GenBank/DDBJ whole genome shotgun (WGS) entry which is preliminary data.</text>
</comment>
<gene>
    <name evidence="3" type="ORF">VTL71DRAFT_16370</name>
</gene>
<feature type="compositionally biased region" description="Polar residues" evidence="2">
    <location>
        <begin position="68"/>
        <end position="85"/>
    </location>
</feature>
<organism evidence="3 4">
    <name type="scientific">Oculimacula yallundae</name>
    <dbReference type="NCBI Taxonomy" id="86028"/>
    <lineage>
        <taxon>Eukaryota</taxon>
        <taxon>Fungi</taxon>
        <taxon>Dikarya</taxon>
        <taxon>Ascomycota</taxon>
        <taxon>Pezizomycotina</taxon>
        <taxon>Leotiomycetes</taxon>
        <taxon>Helotiales</taxon>
        <taxon>Ploettnerulaceae</taxon>
        <taxon>Oculimacula</taxon>
    </lineage>
</organism>
<dbReference type="Proteomes" id="UP001595075">
    <property type="component" value="Unassembled WGS sequence"/>
</dbReference>
<reference evidence="3 4" key="1">
    <citation type="journal article" date="2024" name="Commun. Biol.">
        <title>Comparative genomic analysis of thermophilic fungi reveals convergent evolutionary adaptations and gene losses.</title>
        <authorList>
            <person name="Steindorff A.S."/>
            <person name="Aguilar-Pontes M.V."/>
            <person name="Robinson A.J."/>
            <person name="Andreopoulos B."/>
            <person name="LaButti K."/>
            <person name="Kuo A."/>
            <person name="Mondo S."/>
            <person name="Riley R."/>
            <person name="Otillar R."/>
            <person name="Haridas S."/>
            <person name="Lipzen A."/>
            <person name="Grimwood J."/>
            <person name="Schmutz J."/>
            <person name="Clum A."/>
            <person name="Reid I.D."/>
            <person name="Moisan M.C."/>
            <person name="Butler G."/>
            <person name="Nguyen T.T.M."/>
            <person name="Dewar K."/>
            <person name="Conant G."/>
            <person name="Drula E."/>
            <person name="Henrissat B."/>
            <person name="Hansel C."/>
            <person name="Singer S."/>
            <person name="Hutchinson M.I."/>
            <person name="de Vries R.P."/>
            <person name="Natvig D.O."/>
            <person name="Powell A.J."/>
            <person name="Tsang A."/>
            <person name="Grigoriev I.V."/>
        </authorList>
    </citation>
    <scope>NUCLEOTIDE SEQUENCE [LARGE SCALE GENOMIC DNA]</scope>
    <source>
        <strain evidence="3 4">CBS 494.80</strain>
    </source>
</reference>
<accession>A0ABR4CE88</accession>
<name>A0ABR4CE88_9HELO</name>